<gene>
    <name evidence="1" type="ORF">RhiirA4_489100</name>
</gene>
<dbReference type="EMBL" id="LLXI01007279">
    <property type="protein sequence ID" value="PKY62515.1"/>
    <property type="molecule type" value="Genomic_DNA"/>
</dbReference>
<comment type="caution">
    <text evidence="1">The sequence shown here is derived from an EMBL/GenBank/DDBJ whole genome shotgun (WGS) entry which is preliminary data.</text>
</comment>
<accession>A0A2I1HUF6</accession>
<keyword evidence="2" id="KW-1185">Reference proteome</keyword>
<evidence type="ECO:0000313" key="1">
    <source>
        <dbReference type="EMBL" id="PKY62515.1"/>
    </source>
</evidence>
<sequence>MHVVLQALDYISVEVDPGIVGYISVEVDPGIAIWSKVQKEDKIEKNDILFEKK</sequence>
<evidence type="ECO:0000313" key="2">
    <source>
        <dbReference type="Proteomes" id="UP000234323"/>
    </source>
</evidence>
<dbReference type="Proteomes" id="UP000234323">
    <property type="component" value="Unassembled WGS sequence"/>
</dbReference>
<reference evidence="1 2" key="1">
    <citation type="submission" date="2015-10" db="EMBL/GenBank/DDBJ databases">
        <title>Genome analyses suggest a sexual origin of heterokaryosis in a supposedly ancient asexual fungus.</title>
        <authorList>
            <person name="Ropars J."/>
            <person name="Sedzielewska K."/>
            <person name="Noel J."/>
            <person name="Charron P."/>
            <person name="Farinelli L."/>
            <person name="Marton T."/>
            <person name="Kruger M."/>
            <person name="Pelin A."/>
            <person name="Brachmann A."/>
            <person name="Corradi N."/>
        </authorList>
    </citation>
    <scope>NUCLEOTIDE SEQUENCE [LARGE SCALE GENOMIC DNA]</scope>
    <source>
        <strain evidence="1 2">A4</strain>
    </source>
</reference>
<protein>
    <submittedName>
        <fullName evidence="1">Uncharacterized protein</fullName>
    </submittedName>
</protein>
<proteinExistence type="predicted"/>
<organism evidence="1 2">
    <name type="scientific">Rhizophagus irregularis</name>
    <dbReference type="NCBI Taxonomy" id="588596"/>
    <lineage>
        <taxon>Eukaryota</taxon>
        <taxon>Fungi</taxon>
        <taxon>Fungi incertae sedis</taxon>
        <taxon>Mucoromycota</taxon>
        <taxon>Glomeromycotina</taxon>
        <taxon>Glomeromycetes</taxon>
        <taxon>Glomerales</taxon>
        <taxon>Glomeraceae</taxon>
        <taxon>Rhizophagus</taxon>
    </lineage>
</organism>
<name>A0A2I1HUF6_9GLOM</name>
<dbReference type="AlphaFoldDB" id="A0A2I1HUF6"/>